<name>A0A841KV37_9FIRM</name>
<evidence type="ECO:0000313" key="2">
    <source>
        <dbReference type="Proteomes" id="UP000579281"/>
    </source>
</evidence>
<dbReference type="AlphaFoldDB" id="A0A841KV37"/>
<proteinExistence type="predicted"/>
<dbReference type="EMBL" id="JACHEN010000021">
    <property type="protein sequence ID" value="MBB6217243.1"/>
    <property type="molecule type" value="Genomic_DNA"/>
</dbReference>
<sequence length="65" mass="7487">MKRFMENIPMNTMLIGAFIGFFFALLTNAMVYFFLFSGLAFAIGKELERRINPSSEEVKSKNDIK</sequence>
<gene>
    <name evidence="1" type="ORF">HNQ80_003362</name>
</gene>
<accession>A0A841KV37</accession>
<evidence type="ECO:0000313" key="1">
    <source>
        <dbReference type="EMBL" id="MBB6217243.1"/>
    </source>
</evidence>
<keyword evidence="2" id="KW-1185">Reference proteome</keyword>
<dbReference type="RefSeq" id="WP_184311739.1">
    <property type="nucleotide sequence ID" value="NZ_JACHEN010000021.1"/>
</dbReference>
<protein>
    <submittedName>
        <fullName evidence="1">Uncharacterized protein</fullName>
    </submittedName>
</protein>
<organism evidence="1 2">
    <name type="scientific">Anaerosolibacter carboniphilus</name>
    <dbReference type="NCBI Taxonomy" id="1417629"/>
    <lineage>
        <taxon>Bacteria</taxon>
        <taxon>Bacillati</taxon>
        <taxon>Bacillota</taxon>
        <taxon>Clostridia</taxon>
        <taxon>Peptostreptococcales</taxon>
        <taxon>Thermotaleaceae</taxon>
        <taxon>Anaerosolibacter</taxon>
    </lineage>
</organism>
<comment type="caution">
    <text evidence="1">The sequence shown here is derived from an EMBL/GenBank/DDBJ whole genome shotgun (WGS) entry which is preliminary data.</text>
</comment>
<reference evidence="1 2" key="1">
    <citation type="submission" date="2020-08" db="EMBL/GenBank/DDBJ databases">
        <title>Genomic Encyclopedia of Type Strains, Phase IV (KMG-IV): sequencing the most valuable type-strain genomes for metagenomic binning, comparative biology and taxonomic classification.</title>
        <authorList>
            <person name="Goeker M."/>
        </authorList>
    </citation>
    <scope>NUCLEOTIDE SEQUENCE [LARGE SCALE GENOMIC DNA]</scope>
    <source>
        <strain evidence="1 2">DSM 103526</strain>
    </source>
</reference>
<dbReference type="Proteomes" id="UP000579281">
    <property type="component" value="Unassembled WGS sequence"/>
</dbReference>